<name>A0ACC6T1T0_9HYPH</name>
<organism evidence="1 2">
    <name type="scientific">Mesorhizobium australicum</name>
    <dbReference type="NCBI Taxonomy" id="536018"/>
    <lineage>
        <taxon>Bacteria</taxon>
        <taxon>Pseudomonadati</taxon>
        <taxon>Pseudomonadota</taxon>
        <taxon>Alphaproteobacteria</taxon>
        <taxon>Hyphomicrobiales</taxon>
        <taxon>Phyllobacteriaceae</taxon>
        <taxon>Mesorhizobium</taxon>
    </lineage>
</organism>
<protein>
    <submittedName>
        <fullName evidence="1">Uncharacterized protein</fullName>
    </submittedName>
</protein>
<dbReference type="EMBL" id="JAMYRI010000010">
    <property type="protein sequence ID" value="MER9285867.1"/>
    <property type="molecule type" value="Genomic_DNA"/>
</dbReference>
<reference evidence="1 2" key="1">
    <citation type="journal article" date="2024" name="Proc. Natl. Acad. Sci. U.S.A.">
        <title>The evolutionary genomics of adaptation to stress in wild rhizobium bacteria.</title>
        <authorList>
            <person name="Kehlet-Delgado H."/>
            <person name="Montoya A.P."/>
            <person name="Jensen K.T."/>
            <person name="Wendlandt C.E."/>
            <person name="Dexheimer C."/>
            <person name="Roberts M."/>
            <person name="Torres Martinez L."/>
            <person name="Friesen M.L."/>
            <person name="Griffitts J.S."/>
            <person name="Porter S.S."/>
        </authorList>
    </citation>
    <scope>NUCLEOTIDE SEQUENCE [LARGE SCALE GENOMIC DNA]</scope>
    <source>
        <strain evidence="1 2">M0468</strain>
    </source>
</reference>
<sequence>MRQHLLNGWLAAALVAPVCLLGITAYAEVKQDLGRTACLHDTTDAKQLIATCTLCSQTPCGALVRSA</sequence>
<accession>A0ACC6T1T0</accession>
<keyword evidence="2" id="KW-1185">Reference proteome</keyword>
<comment type="caution">
    <text evidence="1">The sequence shown here is derived from an EMBL/GenBank/DDBJ whole genome shotgun (WGS) entry which is preliminary data.</text>
</comment>
<dbReference type="Proteomes" id="UP001480082">
    <property type="component" value="Unassembled WGS sequence"/>
</dbReference>
<gene>
    <name evidence="1" type="ORF">NKI81_18190</name>
</gene>
<evidence type="ECO:0000313" key="1">
    <source>
        <dbReference type="EMBL" id="MER9285867.1"/>
    </source>
</evidence>
<evidence type="ECO:0000313" key="2">
    <source>
        <dbReference type="Proteomes" id="UP001480082"/>
    </source>
</evidence>
<proteinExistence type="predicted"/>